<evidence type="ECO:0000313" key="3">
    <source>
        <dbReference type="Proteomes" id="UP000000600"/>
    </source>
</evidence>
<dbReference type="Proteomes" id="UP000000600">
    <property type="component" value="Unassembled WGS sequence"/>
</dbReference>
<dbReference type="AlphaFoldDB" id="A0BRI4"/>
<evidence type="ECO:0000256" key="1">
    <source>
        <dbReference type="SAM" id="SignalP"/>
    </source>
</evidence>
<accession>A0BRI4</accession>
<feature type="chain" id="PRO_5002622758" evidence="1">
    <location>
        <begin position="23"/>
        <end position="115"/>
    </location>
</feature>
<reference evidence="2 3" key="1">
    <citation type="journal article" date="2006" name="Nature">
        <title>Global trends of whole-genome duplications revealed by the ciliate Paramecium tetraurelia.</title>
        <authorList>
            <consortium name="Genoscope"/>
            <person name="Aury J.-M."/>
            <person name="Jaillon O."/>
            <person name="Duret L."/>
            <person name="Noel B."/>
            <person name="Jubin C."/>
            <person name="Porcel B.M."/>
            <person name="Segurens B."/>
            <person name="Daubin V."/>
            <person name="Anthouard V."/>
            <person name="Aiach N."/>
            <person name="Arnaiz O."/>
            <person name="Billaut A."/>
            <person name="Beisson J."/>
            <person name="Blanc I."/>
            <person name="Bouhouche K."/>
            <person name="Camara F."/>
            <person name="Duharcourt S."/>
            <person name="Guigo R."/>
            <person name="Gogendeau D."/>
            <person name="Katinka M."/>
            <person name="Keller A.-M."/>
            <person name="Kissmehl R."/>
            <person name="Klotz C."/>
            <person name="Koll F."/>
            <person name="Le Moue A."/>
            <person name="Lepere C."/>
            <person name="Malinsky S."/>
            <person name="Nowacki M."/>
            <person name="Nowak J.K."/>
            <person name="Plattner H."/>
            <person name="Poulain J."/>
            <person name="Ruiz F."/>
            <person name="Serrano V."/>
            <person name="Zagulski M."/>
            <person name="Dessen P."/>
            <person name="Betermier M."/>
            <person name="Weissenbach J."/>
            <person name="Scarpelli C."/>
            <person name="Schachter V."/>
            <person name="Sperling L."/>
            <person name="Meyer E."/>
            <person name="Cohen J."/>
            <person name="Wincker P."/>
        </authorList>
    </citation>
    <scope>NUCLEOTIDE SEQUENCE [LARGE SCALE GENOMIC DNA]</scope>
    <source>
        <strain evidence="2 3">Stock d4-2</strain>
    </source>
</reference>
<gene>
    <name evidence="2" type="ORF">GSPATT00031382001</name>
</gene>
<protein>
    <submittedName>
        <fullName evidence="2">Uncharacterized protein</fullName>
    </submittedName>
</protein>
<dbReference type="EMBL" id="CT868011">
    <property type="protein sequence ID" value="CAK61151.1"/>
    <property type="molecule type" value="Genomic_DNA"/>
</dbReference>
<feature type="signal peptide" evidence="1">
    <location>
        <begin position="1"/>
        <end position="22"/>
    </location>
</feature>
<dbReference type="KEGG" id="ptm:GSPATT00031382001"/>
<dbReference type="GeneID" id="5014333"/>
<name>A0BRI4_PARTE</name>
<dbReference type="InParanoid" id="A0BRI4"/>
<sequence>MLRFQINLRMIISLLSYTKTEASKCKLYGSICITISNASTDYIKITGLLKLQHMTFATLITQDAVQLEQGVLVFKISLMLRIRNFPLVVINQQLVYEYQVQMLILLCCCFICQNM</sequence>
<keyword evidence="1" id="KW-0732">Signal</keyword>
<proteinExistence type="predicted"/>
<keyword evidence="3" id="KW-1185">Reference proteome</keyword>
<dbReference type="HOGENOM" id="CLU_2113663_0_0_1"/>
<evidence type="ECO:0000313" key="2">
    <source>
        <dbReference type="EMBL" id="CAK61151.1"/>
    </source>
</evidence>
<organism evidence="2 3">
    <name type="scientific">Paramecium tetraurelia</name>
    <dbReference type="NCBI Taxonomy" id="5888"/>
    <lineage>
        <taxon>Eukaryota</taxon>
        <taxon>Sar</taxon>
        <taxon>Alveolata</taxon>
        <taxon>Ciliophora</taxon>
        <taxon>Intramacronucleata</taxon>
        <taxon>Oligohymenophorea</taxon>
        <taxon>Peniculida</taxon>
        <taxon>Parameciidae</taxon>
        <taxon>Paramecium</taxon>
    </lineage>
</organism>
<dbReference type="RefSeq" id="XP_001428549.1">
    <property type="nucleotide sequence ID" value="XM_001428512.1"/>
</dbReference>